<keyword evidence="1" id="KW-0560">Oxidoreductase</keyword>
<dbReference type="EMBL" id="CP048751">
    <property type="protein sequence ID" value="QIH73286.1"/>
    <property type="molecule type" value="Genomic_DNA"/>
</dbReference>
<dbReference type="PANTHER" id="PTHR14239">
    <property type="entry name" value="DUDULIN-RELATED"/>
    <property type="match status" value="1"/>
</dbReference>
<accession>A0AB37E852</accession>
<dbReference type="SUPFAM" id="SSF51735">
    <property type="entry name" value="NAD(P)-binding Rossmann-fold domains"/>
    <property type="match status" value="1"/>
</dbReference>
<dbReference type="InterPro" id="IPR051267">
    <property type="entry name" value="STEAP_metalloreductase"/>
</dbReference>
<reference evidence="3 4" key="1">
    <citation type="submission" date="2020-01" db="EMBL/GenBank/DDBJ databases">
        <authorList>
            <person name="Wang S."/>
        </authorList>
    </citation>
    <scope>NUCLEOTIDE SEQUENCE [LARGE SCALE GENOMIC DNA]</scope>
    <source>
        <strain evidence="3 4">D151-2-6</strain>
    </source>
</reference>
<sequence length="220" mass="23506">MKIGIIGAGFVGRVVGKLAVQAGHQVMLSNSRGPETLFSLRYGVGCEVGTVDDAVAFGEVVIVAIPLTAYRTTPVAPLVGKVVIDTNNYYVERDGRIQELDDEKTTTSELLARHLPQSRIVKAFNAIPMNELERDGRPAGAPDRRALPVASDDAEAKAIAIRLYDEFGFDAVDAGALSEGWRFERGAPAYCTSMTKEDLERALASTARAVAAAGEVPATR</sequence>
<organism evidence="3 4">
    <name type="scientific">Brevundimonas mediterranea</name>
    <dbReference type="NCBI Taxonomy" id="74329"/>
    <lineage>
        <taxon>Bacteria</taxon>
        <taxon>Pseudomonadati</taxon>
        <taxon>Pseudomonadota</taxon>
        <taxon>Alphaproteobacteria</taxon>
        <taxon>Caulobacterales</taxon>
        <taxon>Caulobacteraceae</taxon>
        <taxon>Brevundimonas</taxon>
    </lineage>
</organism>
<dbReference type="AlphaFoldDB" id="A0AB37E852"/>
<name>A0AB37E852_9CAUL</name>
<dbReference type="Pfam" id="PF03807">
    <property type="entry name" value="F420_oxidored"/>
    <property type="match status" value="1"/>
</dbReference>
<evidence type="ECO:0000313" key="3">
    <source>
        <dbReference type="EMBL" id="QIH73286.1"/>
    </source>
</evidence>
<dbReference type="InterPro" id="IPR036291">
    <property type="entry name" value="NAD(P)-bd_dom_sf"/>
</dbReference>
<dbReference type="GO" id="GO:0016491">
    <property type="term" value="F:oxidoreductase activity"/>
    <property type="evidence" value="ECO:0007669"/>
    <property type="project" value="UniProtKB-KW"/>
</dbReference>
<dbReference type="InterPro" id="IPR028939">
    <property type="entry name" value="P5C_Rdtase_cat_N"/>
</dbReference>
<gene>
    <name evidence="3" type="ORF">GYM46_10180</name>
</gene>
<feature type="domain" description="Pyrroline-5-carboxylate reductase catalytic N-terminal" evidence="2">
    <location>
        <begin position="2"/>
        <end position="89"/>
    </location>
</feature>
<dbReference type="RefSeq" id="WP_008262493.1">
    <property type="nucleotide sequence ID" value="NZ_CP048751.1"/>
</dbReference>
<protein>
    <submittedName>
        <fullName evidence="3">NADPH-dependent F420 reductase</fullName>
    </submittedName>
</protein>
<evidence type="ECO:0000313" key="4">
    <source>
        <dbReference type="Proteomes" id="UP000501325"/>
    </source>
</evidence>
<evidence type="ECO:0000259" key="2">
    <source>
        <dbReference type="Pfam" id="PF03807"/>
    </source>
</evidence>
<dbReference type="Gene3D" id="3.40.50.720">
    <property type="entry name" value="NAD(P)-binding Rossmann-like Domain"/>
    <property type="match status" value="1"/>
</dbReference>
<dbReference type="KEGG" id="bmed:GYM46_10180"/>
<dbReference type="Proteomes" id="UP000501325">
    <property type="component" value="Chromosome"/>
</dbReference>
<proteinExistence type="predicted"/>
<dbReference type="PANTHER" id="PTHR14239:SF10">
    <property type="entry name" value="REDUCTASE"/>
    <property type="match status" value="1"/>
</dbReference>
<evidence type="ECO:0000256" key="1">
    <source>
        <dbReference type="ARBA" id="ARBA00023002"/>
    </source>
</evidence>